<dbReference type="PATRIC" id="fig|1346330.5.peg.2634"/>
<sequence length="86" mass="9982">MKKITGVYLIHDAYGLSDESLSLNEDGTFIWQYLNGQEKYGSWSFENPRLILKVDGHGGQFEDIYVFKDGNWVNELVKERTLTYLS</sequence>
<reference evidence="1 2" key="1">
    <citation type="journal article" date="2013" name="Genome Announc.">
        <title>The Draft Genome Sequence of Sphingomonas paucimobilis Strain HER1398 (Proteobacteria), Host to the Giant PAU Phage, Indicates That It Is a Member of the Genus Sphingobacterium (Bacteroidetes).</title>
        <authorList>
            <person name="White R.A.III."/>
            <person name="Suttle C.A."/>
        </authorList>
    </citation>
    <scope>NUCLEOTIDE SEQUENCE [LARGE SCALE GENOMIC DNA]</scope>
    <source>
        <strain evidence="1 2">HER1398</strain>
    </source>
</reference>
<gene>
    <name evidence="1" type="ORF">M472_10985</name>
</gene>
<comment type="caution">
    <text evidence="1">The sequence shown here is derived from an EMBL/GenBank/DDBJ whole genome shotgun (WGS) entry which is preliminary data.</text>
</comment>
<protein>
    <submittedName>
        <fullName evidence="1">Uncharacterized protein</fullName>
    </submittedName>
</protein>
<organism evidence="1 2">
    <name type="scientific">Sphingobacterium paucimobilis HER1398</name>
    <dbReference type="NCBI Taxonomy" id="1346330"/>
    <lineage>
        <taxon>Bacteria</taxon>
        <taxon>Pseudomonadati</taxon>
        <taxon>Bacteroidota</taxon>
        <taxon>Sphingobacteriia</taxon>
        <taxon>Sphingobacteriales</taxon>
        <taxon>Sphingobacteriaceae</taxon>
        <taxon>Sphingobacterium</taxon>
    </lineage>
</organism>
<name>U2J9F2_9SPHI</name>
<dbReference type="RefSeq" id="WP_021070793.1">
    <property type="nucleotide sequence ID" value="NZ_ATDL01000015.1"/>
</dbReference>
<proteinExistence type="predicted"/>
<dbReference type="STRING" id="1346330.M472_10985"/>
<keyword evidence="2" id="KW-1185">Reference proteome</keyword>
<dbReference type="Proteomes" id="UP000016584">
    <property type="component" value="Unassembled WGS sequence"/>
</dbReference>
<dbReference type="OrthoDB" id="9809583at2"/>
<evidence type="ECO:0000313" key="2">
    <source>
        <dbReference type="Proteomes" id="UP000016584"/>
    </source>
</evidence>
<evidence type="ECO:0000313" key="1">
    <source>
        <dbReference type="EMBL" id="ERJ59298.1"/>
    </source>
</evidence>
<dbReference type="AlphaFoldDB" id="U2J9F2"/>
<dbReference type="EMBL" id="ATDL01000015">
    <property type="protein sequence ID" value="ERJ59298.1"/>
    <property type="molecule type" value="Genomic_DNA"/>
</dbReference>
<accession>U2J9F2</accession>